<protein>
    <submittedName>
        <fullName evidence="2">Uncharacterized protein</fullName>
    </submittedName>
</protein>
<comment type="caution">
    <text evidence="2">The sequence shown here is derived from an EMBL/GenBank/DDBJ whole genome shotgun (WGS) entry which is preliminary data.</text>
</comment>
<dbReference type="EMBL" id="VSSQ01079504">
    <property type="protein sequence ID" value="MPN29008.1"/>
    <property type="molecule type" value="Genomic_DNA"/>
</dbReference>
<evidence type="ECO:0000256" key="1">
    <source>
        <dbReference type="SAM" id="Phobius"/>
    </source>
</evidence>
<evidence type="ECO:0000313" key="2">
    <source>
        <dbReference type="EMBL" id="MPN29008.1"/>
    </source>
</evidence>
<organism evidence="2">
    <name type="scientific">bioreactor metagenome</name>
    <dbReference type="NCBI Taxonomy" id="1076179"/>
    <lineage>
        <taxon>unclassified sequences</taxon>
        <taxon>metagenomes</taxon>
        <taxon>ecological metagenomes</taxon>
    </lineage>
</organism>
<accession>A0A645GQ29</accession>
<feature type="transmembrane region" description="Helical" evidence="1">
    <location>
        <begin position="12"/>
        <end position="30"/>
    </location>
</feature>
<name>A0A645GQ29_9ZZZZ</name>
<keyword evidence="1" id="KW-0472">Membrane</keyword>
<keyword evidence="1" id="KW-1133">Transmembrane helix</keyword>
<dbReference type="AlphaFoldDB" id="A0A645GQ29"/>
<proteinExistence type="predicted"/>
<sequence length="95" mass="10609">MPKTIAALAGRQSAYVCLVLIHHLFITGVVKGQYIQYFRHGEYRPAIGSTPVKGRMITHPFNPAVAIEALFGYKHSFRELKNLANSLIVILTVSR</sequence>
<keyword evidence="1" id="KW-0812">Transmembrane</keyword>
<reference evidence="2" key="1">
    <citation type="submission" date="2019-08" db="EMBL/GenBank/DDBJ databases">
        <authorList>
            <person name="Kucharzyk K."/>
            <person name="Murdoch R.W."/>
            <person name="Higgins S."/>
            <person name="Loffler F."/>
        </authorList>
    </citation>
    <scope>NUCLEOTIDE SEQUENCE</scope>
</reference>
<gene>
    <name evidence="2" type="ORF">SDC9_176456</name>
</gene>